<accession>A0A3M7QRI3</accession>
<reference evidence="1 2" key="1">
    <citation type="journal article" date="2018" name="Sci. Rep.">
        <title>Genomic signatures of local adaptation to the degree of environmental predictability in rotifers.</title>
        <authorList>
            <person name="Franch-Gras L."/>
            <person name="Hahn C."/>
            <person name="Garcia-Roger E.M."/>
            <person name="Carmona M.J."/>
            <person name="Serra M."/>
            <person name="Gomez A."/>
        </authorList>
    </citation>
    <scope>NUCLEOTIDE SEQUENCE [LARGE SCALE GENOMIC DNA]</scope>
    <source>
        <strain evidence="1">HYR1</strain>
    </source>
</reference>
<dbReference type="AlphaFoldDB" id="A0A3M7QRI3"/>
<keyword evidence="2" id="KW-1185">Reference proteome</keyword>
<comment type="caution">
    <text evidence="1">The sequence shown here is derived from an EMBL/GenBank/DDBJ whole genome shotgun (WGS) entry which is preliminary data.</text>
</comment>
<evidence type="ECO:0000313" key="1">
    <source>
        <dbReference type="EMBL" id="RNA13932.1"/>
    </source>
</evidence>
<dbReference type="EMBL" id="REGN01005290">
    <property type="protein sequence ID" value="RNA13932.1"/>
    <property type="molecule type" value="Genomic_DNA"/>
</dbReference>
<gene>
    <name evidence="1" type="ORF">BpHYR1_053462</name>
</gene>
<sequence>MKLKTNLKIWVSKALYASNETLCWDPYKRHLTGQLFGGRPFILAIQKLDRLADRPNDRKKPSVSQSNMNFLPLQVVILAAYLKSKSQKLKNIPLYRHLENFLKEDSKNFQKKNFELKISKNIVHVKIKKQGFILHSSEDLIEFCLNVSFLVLYLILD</sequence>
<organism evidence="1 2">
    <name type="scientific">Brachionus plicatilis</name>
    <name type="common">Marine rotifer</name>
    <name type="synonym">Brachionus muelleri</name>
    <dbReference type="NCBI Taxonomy" id="10195"/>
    <lineage>
        <taxon>Eukaryota</taxon>
        <taxon>Metazoa</taxon>
        <taxon>Spiralia</taxon>
        <taxon>Gnathifera</taxon>
        <taxon>Rotifera</taxon>
        <taxon>Eurotatoria</taxon>
        <taxon>Monogononta</taxon>
        <taxon>Pseudotrocha</taxon>
        <taxon>Ploima</taxon>
        <taxon>Brachionidae</taxon>
        <taxon>Brachionus</taxon>
    </lineage>
</organism>
<evidence type="ECO:0000313" key="2">
    <source>
        <dbReference type="Proteomes" id="UP000276133"/>
    </source>
</evidence>
<name>A0A3M7QRI3_BRAPC</name>
<dbReference type="Proteomes" id="UP000276133">
    <property type="component" value="Unassembled WGS sequence"/>
</dbReference>
<proteinExistence type="predicted"/>
<protein>
    <submittedName>
        <fullName evidence="1">Uncharacterized protein</fullName>
    </submittedName>
</protein>